<dbReference type="PANTHER" id="PTHR43806">
    <property type="entry name" value="PEPTIDASE S8"/>
    <property type="match status" value="1"/>
</dbReference>
<evidence type="ECO:0000256" key="4">
    <source>
        <dbReference type="ARBA" id="ARBA00022825"/>
    </source>
</evidence>
<keyword evidence="3" id="KW-0378">Hydrolase</keyword>
<comment type="similarity">
    <text evidence="1">Belongs to the peptidase S8 family.</text>
</comment>
<evidence type="ECO:0000256" key="2">
    <source>
        <dbReference type="ARBA" id="ARBA00022670"/>
    </source>
</evidence>
<dbReference type="Gene3D" id="3.40.50.200">
    <property type="entry name" value="Peptidase S8/S53 domain"/>
    <property type="match status" value="1"/>
</dbReference>
<dbReference type="InterPro" id="IPR000209">
    <property type="entry name" value="Peptidase_S8/S53_dom"/>
</dbReference>
<dbReference type="GO" id="GO:0004252">
    <property type="term" value="F:serine-type endopeptidase activity"/>
    <property type="evidence" value="ECO:0007669"/>
    <property type="project" value="InterPro"/>
</dbReference>
<gene>
    <name evidence="6" type="ORF">RV14_GL001416</name>
</gene>
<evidence type="ECO:0000256" key="3">
    <source>
        <dbReference type="ARBA" id="ARBA00022801"/>
    </source>
</evidence>
<dbReference type="CDD" id="cd04847">
    <property type="entry name" value="Peptidases_S8_Subtilisin_like_2"/>
    <property type="match status" value="1"/>
</dbReference>
<organism evidence="6 7">
    <name type="scientific">Enterococcus ratti</name>
    <dbReference type="NCBI Taxonomy" id="150033"/>
    <lineage>
        <taxon>Bacteria</taxon>
        <taxon>Bacillati</taxon>
        <taxon>Bacillota</taxon>
        <taxon>Bacilli</taxon>
        <taxon>Lactobacillales</taxon>
        <taxon>Enterococcaceae</taxon>
        <taxon>Enterococcus</taxon>
    </lineage>
</organism>
<dbReference type="AlphaFoldDB" id="A0A1L8WRA9"/>
<dbReference type="InterPro" id="IPR034074">
    <property type="entry name" value="Y4bN_pept_dom"/>
</dbReference>
<proteinExistence type="inferred from homology"/>
<protein>
    <submittedName>
        <fullName evidence="6">Serine protease</fullName>
    </submittedName>
</protein>
<dbReference type="InterPro" id="IPR015500">
    <property type="entry name" value="Peptidase_S8_subtilisin-rel"/>
</dbReference>
<keyword evidence="7" id="KW-1185">Reference proteome</keyword>
<dbReference type="GO" id="GO:0006508">
    <property type="term" value="P:proteolysis"/>
    <property type="evidence" value="ECO:0007669"/>
    <property type="project" value="UniProtKB-KW"/>
</dbReference>
<name>A0A1L8WRA9_9ENTE</name>
<dbReference type="PANTHER" id="PTHR43806:SF11">
    <property type="entry name" value="CEREVISIN-RELATED"/>
    <property type="match status" value="1"/>
</dbReference>
<keyword evidence="2 6" id="KW-0645">Protease</keyword>
<dbReference type="PRINTS" id="PR00723">
    <property type="entry name" value="SUBTILISIN"/>
</dbReference>
<evidence type="ECO:0000256" key="1">
    <source>
        <dbReference type="ARBA" id="ARBA00011073"/>
    </source>
</evidence>
<reference evidence="6 7" key="1">
    <citation type="submission" date="2014-12" db="EMBL/GenBank/DDBJ databases">
        <title>Draft genome sequences of 29 type strains of Enterococci.</title>
        <authorList>
            <person name="Zhong Z."/>
            <person name="Sun Z."/>
            <person name="Liu W."/>
            <person name="Zhang W."/>
            <person name="Zhang H."/>
        </authorList>
    </citation>
    <scope>NUCLEOTIDE SEQUENCE [LARGE SCALE GENOMIC DNA]</scope>
    <source>
        <strain evidence="6 7">DSM 15687</strain>
    </source>
</reference>
<dbReference type="Proteomes" id="UP000182152">
    <property type="component" value="Unassembled WGS sequence"/>
</dbReference>
<dbReference type="InterPro" id="IPR050131">
    <property type="entry name" value="Peptidase_S8_subtilisin-like"/>
</dbReference>
<keyword evidence="4" id="KW-0720">Serine protease</keyword>
<dbReference type="SUPFAM" id="SSF52743">
    <property type="entry name" value="Subtilisin-like"/>
    <property type="match status" value="1"/>
</dbReference>
<dbReference type="STRING" id="150033.RV14_GL001416"/>
<accession>A0A1L8WRA9</accession>
<dbReference type="InterPro" id="IPR036852">
    <property type="entry name" value="Peptidase_S8/S53_dom_sf"/>
</dbReference>
<dbReference type="InterPro" id="IPR023827">
    <property type="entry name" value="Peptidase_S8_Asp-AS"/>
</dbReference>
<dbReference type="EMBL" id="JXLB01000003">
    <property type="protein sequence ID" value="OJG83538.1"/>
    <property type="molecule type" value="Genomic_DNA"/>
</dbReference>
<feature type="domain" description="Peptidase S8/S53" evidence="5">
    <location>
        <begin position="138"/>
        <end position="476"/>
    </location>
</feature>
<evidence type="ECO:0000259" key="5">
    <source>
        <dbReference type="Pfam" id="PF00082"/>
    </source>
</evidence>
<comment type="caution">
    <text evidence="6">The sequence shown here is derived from an EMBL/GenBank/DDBJ whole genome shotgun (WGS) entry which is preliminary data.</text>
</comment>
<evidence type="ECO:0000313" key="6">
    <source>
        <dbReference type="EMBL" id="OJG83538.1"/>
    </source>
</evidence>
<dbReference type="Pfam" id="PF00082">
    <property type="entry name" value="Peptidase_S8"/>
    <property type="match status" value="1"/>
</dbReference>
<sequence length="685" mass="76909">MVSSIEDVSLAILDSFWIGDLESMPKEEAKWCEVWLRYEGVSNEENYNNNKKNSVENLISCCENIGILIGENEIVFPERIIKLIYANKAQLQSLLSSCDYIAEFRRSPEKINFFNSMSGVEQQEWVDDLIDRTSFIDSKVTVCVLDTGLASKHPLLSPAILSENSIQAVDSSWGSYDHDGHGTEMAGVALYNDLKEKFVSNDPIMINHKIESVKILPTHGENAKELYGAITENAVLLAEIENPDASRVLCMAITTSEYNTDDGSPTSWSAAIDSLTSGAEGNGNRRLFLISGGNVHPLELMNSPYPDINTIRGVENPGQSWNAITVGAYCDSVEIDSADFSEYIPVADVGELSPYSSTSLSWKKDWPIKPEIVLDGGNMITNGFDYDICEDLSTLTTNRDFLNKPLSTIWGTSSATAQASWMASQLYNEYPNIWPETVRALLIHSASWTPKMIEQFCKEDKKSKGRRQLLRTCGYGIPNLQKAIECANNSVNLIIQEKIQPFTKKSMNEMHIHEIPWPKEVLKSLGEIDAKIKVTLSYFIEPGPGEIGWKNRYRYPSAGLRFDVINSNETLDDFKKRVNTKMRGEDPKDNGDGSSRNWHLGTNNRDVGSIHSDFCSVSAIDLCDANYIAVYPVIGWWRERDYLKKYNQKMNYSLVVSIETPETNIDLYTPIVTQIKQEITVDITT</sequence>
<evidence type="ECO:0000313" key="7">
    <source>
        <dbReference type="Proteomes" id="UP000182152"/>
    </source>
</evidence>
<dbReference type="PROSITE" id="PS00136">
    <property type="entry name" value="SUBTILASE_ASP"/>
    <property type="match status" value="1"/>
</dbReference>